<reference evidence="2 3" key="1">
    <citation type="journal article" date="2012" name="J. Bacteriol.">
        <title>Genome Sequence of Fibrella aestuarina BUZ 2T, a Filamentous Marine Bacterium.</title>
        <authorList>
            <person name="Filippini M."/>
            <person name="Qi W."/>
            <person name="Blom J."/>
            <person name="Goesmann A."/>
            <person name="Smits T.H."/>
            <person name="Bagheri H.C."/>
        </authorList>
    </citation>
    <scope>NUCLEOTIDE SEQUENCE [LARGE SCALE GENOMIC DNA]</scope>
    <source>
        <strain evidence="3">BUZ 2T</strain>
    </source>
</reference>
<dbReference type="RefSeq" id="WP_015332338.1">
    <property type="nucleotide sequence ID" value="NC_020054.1"/>
</dbReference>
<accession>I0KAT6</accession>
<protein>
    <submittedName>
        <fullName evidence="2">Uncharacterized protein</fullName>
    </submittedName>
</protein>
<dbReference type="PATRIC" id="fig|1166018.3.peg.5006"/>
<keyword evidence="1" id="KW-0472">Membrane</keyword>
<name>I0KAT6_9BACT</name>
<dbReference type="EMBL" id="HE796683">
    <property type="protein sequence ID" value="CCH01239.1"/>
    <property type="molecule type" value="Genomic_DNA"/>
</dbReference>
<feature type="transmembrane region" description="Helical" evidence="1">
    <location>
        <begin position="41"/>
        <end position="61"/>
    </location>
</feature>
<evidence type="ECO:0000313" key="2">
    <source>
        <dbReference type="EMBL" id="CCH01239.1"/>
    </source>
</evidence>
<evidence type="ECO:0000313" key="3">
    <source>
        <dbReference type="Proteomes" id="UP000011058"/>
    </source>
</evidence>
<dbReference type="AlphaFoldDB" id="I0KAT6"/>
<keyword evidence="3" id="KW-1185">Reference proteome</keyword>
<gene>
    <name evidence="2" type="ORF">FAES_3230</name>
</gene>
<keyword evidence="1" id="KW-0812">Transmembrane</keyword>
<dbReference type="Proteomes" id="UP000011058">
    <property type="component" value="Chromosome"/>
</dbReference>
<feature type="transmembrane region" description="Helical" evidence="1">
    <location>
        <begin position="12"/>
        <end position="29"/>
    </location>
</feature>
<organism evidence="2 3">
    <name type="scientific">Fibrella aestuarina BUZ 2</name>
    <dbReference type="NCBI Taxonomy" id="1166018"/>
    <lineage>
        <taxon>Bacteria</taxon>
        <taxon>Pseudomonadati</taxon>
        <taxon>Bacteroidota</taxon>
        <taxon>Cytophagia</taxon>
        <taxon>Cytophagales</taxon>
        <taxon>Spirosomataceae</taxon>
        <taxon>Fibrella</taxon>
    </lineage>
</organism>
<proteinExistence type="predicted"/>
<dbReference type="STRING" id="1166018.FAES_3230"/>
<keyword evidence="1" id="KW-1133">Transmembrane helix</keyword>
<feature type="transmembrane region" description="Helical" evidence="1">
    <location>
        <begin position="76"/>
        <end position="99"/>
    </location>
</feature>
<evidence type="ECO:0000256" key="1">
    <source>
        <dbReference type="SAM" id="Phobius"/>
    </source>
</evidence>
<sequence length="159" mass="17824">MTSWCEVAAHMPLAFYTFWSAVGSAGWAFQPIHTDRLKGLMSWLMGTLVGILAQMLGEAFIKGLAIHYKFELDLCALYTVSTLVSFLFGLWGTAFVLGITGQRETIKRNPFSYLKNGLIRLLRLSLFVLTHFDKIDKITADNESFSQSNRNNDHPLGDG</sequence>
<dbReference type="KEGG" id="fae:FAES_3230"/>
<dbReference type="HOGENOM" id="CLU_1658225_0_0_10"/>